<dbReference type="PANTHER" id="PTHR34857">
    <property type="entry name" value="SLL0384 PROTEIN"/>
    <property type="match status" value="1"/>
</dbReference>
<keyword evidence="9" id="KW-1185">Reference proteome</keyword>
<evidence type="ECO:0000256" key="5">
    <source>
        <dbReference type="ARBA" id="ARBA00022989"/>
    </source>
</evidence>
<organism evidence="8 9">
    <name type="scientific">Roseibium suaedae</name>
    <dbReference type="NCBI Taxonomy" id="735517"/>
    <lineage>
        <taxon>Bacteria</taxon>
        <taxon>Pseudomonadati</taxon>
        <taxon>Pseudomonadota</taxon>
        <taxon>Alphaproteobacteria</taxon>
        <taxon>Hyphomicrobiales</taxon>
        <taxon>Stappiaceae</taxon>
        <taxon>Roseibium</taxon>
    </lineage>
</organism>
<dbReference type="EMBL" id="FRBW01000004">
    <property type="protein sequence ID" value="SHM86459.1"/>
    <property type="molecule type" value="Genomic_DNA"/>
</dbReference>
<dbReference type="InterPro" id="IPR003339">
    <property type="entry name" value="ABC/ECF_trnsptr_transmembrane"/>
</dbReference>
<feature type="transmembrane region" description="Helical" evidence="7">
    <location>
        <begin position="21"/>
        <end position="52"/>
    </location>
</feature>
<evidence type="ECO:0000313" key="8">
    <source>
        <dbReference type="EMBL" id="SHM86459.1"/>
    </source>
</evidence>
<keyword evidence="4 7" id="KW-0812">Transmembrane</keyword>
<protein>
    <submittedName>
        <fullName evidence="8">Biotin transport system permease protein</fullName>
    </submittedName>
</protein>
<keyword evidence="5 7" id="KW-1133">Transmembrane helix</keyword>
<accession>A0A1M7M6V9</accession>
<evidence type="ECO:0000256" key="6">
    <source>
        <dbReference type="ARBA" id="ARBA00023136"/>
    </source>
</evidence>
<feature type="transmembrane region" description="Helical" evidence="7">
    <location>
        <begin position="64"/>
        <end position="83"/>
    </location>
</feature>
<comment type="similarity">
    <text evidence="2">Belongs to the CbiQ family.</text>
</comment>
<dbReference type="RefSeq" id="WP_073014438.1">
    <property type="nucleotide sequence ID" value="NZ_FRBW01000004.1"/>
</dbReference>
<comment type="subcellular location">
    <subcellularLocation>
        <location evidence="1">Membrane</location>
        <topology evidence="1">Multi-pass membrane protein</topology>
    </subcellularLocation>
</comment>
<dbReference type="Pfam" id="PF02361">
    <property type="entry name" value="CbiQ"/>
    <property type="match status" value="1"/>
</dbReference>
<dbReference type="STRING" id="735517.SAMN05444272_3285"/>
<evidence type="ECO:0000256" key="2">
    <source>
        <dbReference type="ARBA" id="ARBA00008564"/>
    </source>
</evidence>
<sequence length="212" mass="23093">MISLYLPGASWCHRLPARLKLILLAVVSMAVFPVQDFWILSALLALTLLAYSSLGKGGLQQVKALRPMGAMLAIIFLLHAVTGDWREGVVTIERLTALILLANLVTITTRMDDMMEAVMPLFAPLSWLGLSPRKPALAVTLVLRFAPVLLSVYSSLREAYQSRSGKRTSWRLMGPFMLQALAMADNVAEALTARGGAEGFGARDTSVLPVRN</sequence>
<dbReference type="CDD" id="cd16914">
    <property type="entry name" value="EcfT"/>
    <property type="match status" value="1"/>
</dbReference>
<gene>
    <name evidence="8" type="ORF">SAMN05444272_3285</name>
</gene>
<feature type="transmembrane region" description="Helical" evidence="7">
    <location>
        <begin position="136"/>
        <end position="156"/>
    </location>
</feature>
<dbReference type="AlphaFoldDB" id="A0A1M7M6V9"/>
<dbReference type="PANTHER" id="PTHR34857:SF2">
    <property type="entry name" value="SLL0384 PROTEIN"/>
    <property type="match status" value="1"/>
</dbReference>
<feature type="transmembrane region" description="Helical" evidence="7">
    <location>
        <begin position="95"/>
        <end position="111"/>
    </location>
</feature>
<dbReference type="GO" id="GO:0005886">
    <property type="term" value="C:plasma membrane"/>
    <property type="evidence" value="ECO:0007669"/>
    <property type="project" value="UniProtKB-ARBA"/>
</dbReference>
<evidence type="ECO:0000313" key="9">
    <source>
        <dbReference type="Proteomes" id="UP000186002"/>
    </source>
</evidence>
<evidence type="ECO:0000256" key="7">
    <source>
        <dbReference type="SAM" id="Phobius"/>
    </source>
</evidence>
<dbReference type="Proteomes" id="UP000186002">
    <property type="component" value="Unassembled WGS sequence"/>
</dbReference>
<evidence type="ECO:0000256" key="1">
    <source>
        <dbReference type="ARBA" id="ARBA00004141"/>
    </source>
</evidence>
<name>A0A1M7M6V9_9HYPH</name>
<keyword evidence="6 7" id="KW-0472">Membrane</keyword>
<evidence type="ECO:0000256" key="3">
    <source>
        <dbReference type="ARBA" id="ARBA00022475"/>
    </source>
</evidence>
<proteinExistence type="inferred from homology"/>
<evidence type="ECO:0000256" key="4">
    <source>
        <dbReference type="ARBA" id="ARBA00022692"/>
    </source>
</evidence>
<dbReference type="InterPro" id="IPR051611">
    <property type="entry name" value="ECF_transporter_component"/>
</dbReference>
<keyword evidence="3" id="KW-1003">Cell membrane</keyword>
<dbReference type="OrthoDB" id="5868344at2"/>
<reference evidence="8 9" key="1">
    <citation type="submission" date="2016-11" db="EMBL/GenBank/DDBJ databases">
        <authorList>
            <person name="Jaros S."/>
            <person name="Januszkiewicz K."/>
            <person name="Wedrychowicz H."/>
        </authorList>
    </citation>
    <scope>NUCLEOTIDE SEQUENCE [LARGE SCALE GENOMIC DNA]</scope>
    <source>
        <strain evidence="8 9">DSM 22153</strain>
    </source>
</reference>